<dbReference type="InterPro" id="IPR036220">
    <property type="entry name" value="UDP-Glc/GDP-Man_DH_C_sf"/>
</dbReference>
<dbReference type="Proteomes" id="UP001065322">
    <property type="component" value="Chromosome"/>
</dbReference>
<keyword evidence="4 7" id="KW-0560">Oxidoreductase</keyword>
<dbReference type="SUPFAM" id="SSF51735">
    <property type="entry name" value="NAD(P)-binding Rossmann-fold domains"/>
    <property type="match status" value="1"/>
</dbReference>
<dbReference type="SUPFAM" id="SSF48179">
    <property type="entry name" value="6-phosphogluconate dehydrogenase C-terminal domain-like"/>
    <property type="match status" value="1"/>
</dbReference>
<dbReference type="PANTHER" id="PTHR43750:SF2">
    <property type="entry name" value="UDP-GLUCOSE 6-DEHYDROGENASE"/>
    <property type="match status" value="1"/>
</dbReference>
<evidence type="ECO:0000256" key="1">
    <source>
        <dbReference type="ARBA" id="ARBA00004701"/>
    </source>
</evidence>
<dbReference type="EMBL" id="CP054475">
    <property type="protein sequence ID" value="UXD87960.1"/>
    <property type="molecule type" value="Genomic_DNA"/>
</dbReference>
<dbReference type="InterPro" id="IPR014027">
    <property type="entry name" value="UDP-Glc/GDP-Man_DH_C"/>
</dbReference>
<dbReference type="Gene3D" id="1.10.1040.10">
    <property type="entry name" value="N-(1-d-carboxylethyl)-l-norvaline Dehydrogenase, domain 2"/>
    <property type="match status" value="1"/>
</dbReference>
<evidence type="ECO:0000256" key="3">
    <source>
        <dbReference type="ARBA" id="ARBA00012954"/>
    </source>
</evidence>
<comment type="catalytic activity">
    <reaction evidence="6 7">
        <text>UDP-alpha-D-glucose + 2 NAD(+) + H2O = UDP-alpha-D-glucuronate + 2 NADH + 3 H(+)</text>
        <dbReference type="Rhea" id="RHEA:23596"/>
        <dbReference type="ChEBI" id="CHEBI:15377"/>
        <dbReference type="ChEBI" id="CHEBI:15378"/>
        <dbReference type="ChEBI" id="CHEBI:57540"/>
        <dbReference type="ChEBI" id="CHEBI:57945"/>
        <dbReference type="ChEBI" id="CHEBI:58052"/>
        <dbReference type="ChEBI" id="CHEBI:58885"/>
        <dbReference type="EC" id="1.1.1.22"/>
    </reaction>
</comment>
<comment type="pathway">
    <text evidence="1">Nucleotide-sugar biosynthesis; UDP-alpha-D-glucuronate biosynthesis; UDP-alpha-D-glucuronate from UDP-alpha-D-glucose: step 1/1.</text>
</comment>
<sequence length="388" mass="43273">MKIAIAGTGYVGLSNAMLLAQHNEVIAVDIIAEKVEMLNNKQSPIVDAEIEDFLQNKQLNFRATLNKEEAYAAAEFVIIATPTDYDPQTNYFNTKSVESVIKDVMAINPAAVMVIKSTIPVGYTKRLKEEFGCDNLIFSPEFLREGKALYDNLYPSRIIVGEQSKRAETFAGLLKQGAVKQDIPVLFTDSTEAEAVKLFSNTYLALRVAYFNELDTYAETHGLDAKQIIQGVGLDPRIGNHYNNPSFGYGGYCLPKDTKQLLANFDDVPNNIIRAIVDSNTTRKDFVADSILRRNPKVVGIYRLVMKTGSDNFRASAIQGVMKRIKAKGIEVVVYEPVLEEEEFFHSRVINNLEEFKKISDVIVANRPSAELEDVAGKVYTRDLFGSD</sequence>
<dbReference type="Pfam" id="PF03721">
    <property type="entry name" value="UDPG_MGDP_dh_N"/>
    <property type="match status" value="1"/>
</dbReference>
<feature type="domain" description="UDP-glucose/GDP-mannose dehydrogenase C-terminal" evidence="8">
    <location>
        <begin position="300"/>
        <end position="387"/>
    </location>
</feature>
<dbReference type="SMART" id="SM00984">
    <property type="entry name" value="UDPG_MGDP_dh_C"/>
    <property type="match status" value="1"/>
</dbReference>
<dbReference type="InterPro" id="IPR028357">
    <property type="entry name" value="UDPglc_DH_bac"/>
</dbReference>
<gene>
    <name evidence="9" type="ORF">HUF19_11190</name>
</gene>
<evidence type="ECO:0000256" key="5">
    <source>
        <dbReference type="ARBA" id="ARBA00023027"/>
    </source>
</evidence>
<dbReference type="InterPro" id="IPR014026">
    <property type="entry name" value="UDP-Glc/GDP-Man_DH_dimer"/>
</dbReference>
<dbReference type="InterPro" id="IPR017476">
    <property type="entry name" value="UDP-Glc/GDP-Man"/>
</dbReference>
<keyword evidence="5 7" id="KW-0520">NAD</keyword>
<dbReference type="Gene3D" id="3.40.50.720">
    <property type="entry name" value="NAD(P)-binding Rossmann-like Domain"/>
    <property type="match status" value="2"/>
</dbReference>
<comment type="similarity">
    <text evidence="2 7">Belongs to the UDP-glucose/GDP-mannose dehydrogenase family.</text>
</comment>
<evidence type="ECO:0000313" key="10">
    <source>
        <dbReference type="Proteomes" id="UP001065322"/>
    </source>
</evidence>
<dbReference type="Pfam" id="PF03720">
    <property type="entry name" value="UDPG_MGDP_dh_C"/>
    <property type="match status" value="1"/>
</dbReference>
<evidence type="ECO:0000256" key="6">
    <source>
        <dbReference type="ARBA" id="ARBA00047473"/>
    </source>
</evidence>
<dbReference type="PIRSF" id="PIRSF500134">
    <property type="entry name" value="UDPglc_DH_bac"/>
    <property type="match status" value="1"/>
</dbReference>
<dbReference type="Pfam" id="PF00984">
    <property type="entry name" value="UDPG_MGDP_dh"/>
    <property type="match status" value="1"/>
</dbReference>
<protein>
    <recommendedName>
        <fullName evidence="3 7">UDP-glucose 6-dehydrogenase</fullName>
        <ecNumber evidence="3 7">1.1.1.22</ecNumber>
    </recommendedName>
</protein>
<dbReference type="InterPro" id="IPR036291">
    <property type="entry name" value="NAD(P)-bd_dom_sf"/>
</dbReference>
<evidence type="ECO:0000259" key="8">
    <source>
        <dbReference type="SMART" id="SM00984"/>
    </source>
</evidence>
<dbReference type="InterPro" id="IPR001732">
    <property type="entry name" value="UDP-Glc/GDP-Man_DH_N"/>
</dbReference>
<dbReference type="RefSeq" id="WP_260996720.1">
    <property type="nucleotide sequence ID" value="NZ_CP054475.1"/>
</dbReference>
<evidence type="ECO:0000256" key="7">
    <source>
        <dbReference type="PIRNR" id="PIRNR000124"/>
    </source>
</evidence>
<dbReference type="InterPro" id="IPR008927">
    <property type="entry name" value="6-PGluconate_DH-like_C_sf"/>
</dbReference>
<dbReference type="SUPFAM" id="SSF52413">
    <property type="entry name" value="UDP-glucose/GDP-mannose dehydrogenase C-terminal domain"/>
    <property type="match status" value="1"/>
</dbReference>
<evidence type="ECO:0000256" key="4">
    <source>
        <dbReference type="ARBA" id="ARBA00023002"/>
    </source>
</evidence>
<proteinExistence type="inferred from homology"/>
<dbReference type="NCBIfam" id="TIGR03026">
    <property type="entry name" value="NDP-sugDHase"/>
    <property type="match status" value="1"/>
</dbReference>
<reference evidence="10" key="1">
    <citation type="submission" date="2020-06" db="EMBL/GenBank/DDBJ databases">
        <title>Thalassolituus marinus alknpb1M-1, a hydrocarbon-degrading bacterium isolated from the deep-sea overlying water using an in-situ strategy from the South China Sea basin.</title>
        <authorList>
            <person name="Dong C."/>
            <person name="Chen Y."/>
            <person name="Shao Z."/>
        </authorList>
    </citation>
    <scope>NUCLEOTIDE SEQUENCE [LARGE SCALE GENOMIC DNA]</scope>
    <source>
        <strain evidence="10">alknpb1M-1</strain>
    </source>
</reference>
<dbReference type="InterPro" id="IPR013328">
    <property type="entry name" value="6PGD_dom2"/>
</dbReference>
<dbReference type="EC" id="1.1.1.22" evidence="3 7"/>
<dbReference type="PIRSF" id="PIRSF000124">
    <property type="entry name" value="UDPglc_GDPman_dh"/>
    <property type="match status" value="1"/>
</dbReference>
<evidence type="ECO:0000256" key="2">
    <source>
        <dbReference type="ARBA" id="ARBA00006601"/>
    </source>
</evidence>
<evidence type="ECO:0000313" key="9">
    <source>
        <dbReference type="EMBL" id="UXD87960.1"/>
    </source>
</evidence>
<accession>A0ABY6AB80</accession>
<organism evidence="9 10">
    <name type="scientific">Thalassolituus hydrocarboniclasticus</name>
    <dbReference type="NCBI Taxonomy" id="2742796"/>
    <lineage>
        <taxon>Bacteria</taxon>
        <taxon>Pseudomonadati</taxon>
        <taxon>Pseudomonadota</taxon>
        <taxon>Gammaproteobacteria</taxon>
        <taxon>Oceanospirillales</taxon>
        <taxon>Oceanospirillaceae</taxon>
        <taxon>Thalassolituus</taxon>
    </lineage>
</organism>
<name>A0ABY6AB80_9GAMM</name>
<dbReference type="PANTHER" id="PTHR43750">
    <property type="entry name" value="UDP-GLUCOSE 6-DEHYDROGENASE TUAD"/>
    <property type="match status" value="1"/>
</dbReference>
<keyword evidence="10" id="KW-1185">Reference proteome</keyword>